<name>A0A1K0G8U1_9BASI</name>
<reference evidence="3" key="1">
    <citation type="submission" date="2016-04" db="EMBL/GenBank/DDBJ databases">
        <authorList>
            <person name="Guldener U."/>
            <person name="Guldener U."/>
        </authorList>
    </citation>
    <scope>NUCLEOTIDE SEQUENCE [LARGE SCALE GENOMIC DNA]</scope>
    <source>
        <strain evidence="3">UB2112</strain>
    </source>
</reference>
<dbReference type="OrthoDB" id="10366945at2759"/>
<gene>
    <name evidence="2" type="ORF">UBRO2_02400</name>
    <name evidence="1" type="ORF">UBRO_20320</name>
</gene>
<evidence type="ECO:0000313" key="2">
    <source>
        <dbReference type="EMBL" id="SYW78208.1"/>
    </source>
</evidence>
<evidence type="ECO:0000313" key="1">
    <source>
        <dbReference type="EMBL" id="SAM84172.1"/>
    </source>
</evidence>
<dbReference type="Proteomes" id="UP000658997">
    <property type="component" value="Unassembled WGS sequence"/>
</dbReference>
<protein>
    <submittedName>
        <fullName evidence="2">Related to Mig1 - Mig1 protein, induced during biotrophic phase</fullName>
    </submittedName>
    <submittedName>
        <fullName evidence="1">Related to Mig1 protein</fullName>
    </submittedName>
</protein>
<dbReference type="Proteomes" id="UP000179920">
    <property type="component" value="Chromosome XIII"/>
</dbReference>
<organism evidence="1 3">
    <name type="scientific">Ustilago bromivora</name>
    <dbReference type="NCBI Taxonomy" id="307758"/>
    <lineage>
        <taxon>Eukaryota</taxon>
        <taxon>Fungi</taxon>
        <taxon>Dikarya</taxon>
        <taxon>Basidiomycota</taxon>
        <taxon>Ustilaginomycotina</taxon>
        <taxon>Ustilaginomycetes</taxon>
        <taxon>Ustilaginales</taxon>
        <taxon>Ustilaginaceae</taxon>
        <taxon>Ustilago</taxon>
    </lineage>
</organism>
<evidence type="ECO:0000313" key="4">
    <source>
        <dbReference type="Proteomes" id="UP000658997"/>
    </source>
</evidence>
<dbReference type="EMBL" id="LT558129">
    <property type="protein sequence ID" value="SAM84172.1"/>
    <property type="molecule type" value="Genomic_DNA"/>
</dbReference>
<accession>A0A1K0G8U1</accession>
<reference evidence="2" key="3">
    <citation type="submission" date="2018-08" db="EMBL/GenBank/DDBJ databases">
        <authorList>
            <person name="Guldener U."/>
        </authorList>
    </citation>
    <scope>NUCLEOTIDE SEQUENCE</scope>
    <source>
        <strain evidence="2">UB2</strain>
    </source>
</reference>
<sequence length="127" mass="14014">MSPCFHHVSGSLRSANISFGSPYSVEDNSTPTGLIVKDGFLTDFTFVDTNREYYINYTAEGMGLRYEPGYSKGNCFYLSWGASSARALGWKFRAALANGGEGLFDIRETYAGSIPVCGHVDLWLEKE</sequence>
<reference evidence="1" key="2">
    <citation type="submission" date="2016-04" db="EMBL/GenBank/DDBJ databases">
        <authorList>
            <person name="Evans L.H."/>
            <person name="Alamgir A."/>
            <person name="Owens N."/>
            <person name="Weber N.D."/>
            <person name="Virtaneva K."/>
            <person name="Barbian K."/>
            <person name="Babar A."/>
            <person name="Rosenke K."/>
        </authorList>
    </citation>
    <scope>NUCLEOTIDE SEQUENCE</scope>
    <source>
        <strain evidence="1">UB2112</strain>
    </source>
</reference>
<proteinExistence type="predicted"/>
<evidence type="ECO:0000313" key="3">
    <source>
        <dbReference type="Proteomes" id="UP000179920"/>
    </source>
</evidence>
<dbReference type="EMBL" id="ULHB01000037">
    <property type="protein sequence ID" value="SYW78208.1"/>
    <property type="molecule type" value="Genomic_DNA"/>
</dbReference>
<keyword evidence="4" id="KW-1185">Reference proteome</keyword>
<dbReference type="AlphaFoldDB" id="A0A1K0G8U1"/>